<sequence>MRRRFQVFVTHAGQEVPRRRRHTVLFSVDHTIRLDGDSPVDRRLAHVQEGLHARMLNDGDESGVIFHHTFSTRLLEGANQGRVRCRESTRLRSLHAPRASRQVLTISCLACINT</sequence>
<dbReference type="AlphaFoldDB" id="A0A6G0XSM0"/>
<accession>A0A6G0XSM0</accession>
<dbReference type="Proteomes" id="UP000481153">
    <property type="component" value="Unassembled WGS sequence"/>
</dbReference>
<organism evidence="1 2">
    <name type="scientific">Aphanomyces euteiches</name>
    <dbReference type="NCBI Taxonomy" id="100861"/>
    <lineage>
        <taxon>Eukaryota</taxon>
        <taxon>Sar</taxon>
        <taxon>Stramenopiles</taxon>
        <taxon>Oomycota</taxon>
        <taxon>Saprolegniomycetes</taxon>
        <taxon>Saprolegniales</taxon>
        <taxon>Verrucalvaceae</taxon>
        <taxon>Aphanomyces</taxon>
    </lineage>
</organism>
<evidence type="ECO:0000313" key="2">
    <source>
        <dbReference type="Proteomes" id="UP000481153"/>
    </source>
</evidence>
<protein>
    <submittedName>
        <fullName evidence="1">Uncharacterized protein</fullName>
    </submittedName>
</protein>
<gene>
    <name evidence="1" type="ORF">Ae201684_001837</name>
</gene>
<evidence type="ECO:0000313" key="1">
    <source>
        <dbReference type="EMBL" id="KAF0743362.1"/>
    </source>
</evidence>
<proteinExistence type="predicted"/>
<keyword evidence="2" id="KW-1185">Reference proteome</keyword>
<reference evidence="1 2" key="1">
    <citation type="submission" date="2019-07" db="EMBL/GenBank/DDBJ databases">
        <title>Genomics analysis of Aphanomyces spp. identifies a new class of oomycete effector associated with host adaptation.</title>
        <authorList>
            <person name="Gaulin E."/>
        </authorList>
    </citation>
    <scope>NUCLEOTIDE SEQUENCE [LARGE SCALE GENOMIC DNA]</scope>
    <source>
        <strain evidence="1 2">ATCC 201684</strain>
    </source>
</reference>
<name>A0A6G0XSM0_9STRA</name>
<comment type="caution">
    <text evidence="1">The sequence shown here is derived from an EMBL/GenBank/DDBJ whole genome shotgun (WGS) entry which is preliminary data.</text>
</comment>
<dbReference type="EMBL" id="VJMJ01000017">
    <property type="protein sequence ID" value="KAF0743362.1"/>
    <property type="molecule type" value="Genomic_DNA"/>
</dbReference>